<keyword evidence="3 7" id="KW-0238">DNA-binding</keyword>
<evidence type="ECO:0000256" key="3">
    <source>
        <dbReference type="ARBA" id="ARBA00023125"/>
    </source>
</evidence>
<reference evidence="7 9" key="1">
    <citation type="submission" date="2016-10" db="EMBL/GenBank/DDBJ databases">
        <authorList>
            <person name="Varghese N."/>
            <person name="Submissions S."/>
        </authorList>
    </citation>
    <scope>NUCLEOTIDE SEQUENCE [LARGE SCALE GENOMIC DNA]</scope>
    <source>
        <strain evidence="7 9">ATCC 43761</strain>
    </source>
</reference>
<dbReference type="SUPFAM" id="SSF53850">
    <property type="entry name" value="Periplasmic binding protein-like II"/>
    <property type="match status" value="1"/>
</dbReference>
<feature type="transmembrane region" description="Helical" evidence="5">
    <location>
        <begin position="233"/>
        <end position="257"/>
    </location>
</feature>
<keyword evidence="9" id="KW-1185">Reference proteome</keyword>
<evidence type="ECO:0000313" key="8">
    <source>
        <dbReference type="EMBL" id="WGO85339.1"/>
    </source>
</evidence>
<dbReference type="SUPFAM" id="SSF46785">
    <property type="entry name" value="Winged helix' DNA-binding domain"/>
    <property type="match status" value="1"/>
</dbReference>
<dbReference type="EMBL" id="FMXC01000014">
    <property type="protein sequence ID" value="SDA57257.1"/>
    <property type="molecule type" value="Genomic_DNA"/>
</dbReference>
<dbReference type="Proteomes" id="UP000181860">
    <property type="component" value="Unassembled WGS sequence"/>
</dbReference>
<organism evidence="8 10">
    <name type="scientific">Lactobacillus kefiranofaciens</name>
    <dbReference type="NCBI Taxonomy" id="267818"/>
    <lineage>
        <taxon>Bacteria</taxon>
        <taxon>Bacillati</taxon>
        <taxon>Bacillota</taxon>
        <taxon>Bacilli</taxon>
        <taxon>Lactobacillales</taxon>
        <taxon>Lactobacillaceae</taxon>
        <taxon>Lactobacillus</taxon>
    </lineage>
</organism>
<evidence type="ECO:0000256" key="1">
    <source>
        <dbReference type="ARBA" id="ARBA00009437"/>
    </source>
</evidence>
<keyword evidence="5" id="KW-1133">Transmembrane helix</keyword>
<dbReference type="InterPro" id="IPR005119">
    <property type="entry name" value="LysR_subst-bd"/>
</dbReference>
<dbReference type="PANTHER" id="PTHR30419:SF28">
    <property type="entry name" value="HTH-TYPE TRANSCRIPTIONAL REGULATOR BSDA"/>
    <property type="match status" value="1"/>
</dbReference>
<dbReference type="Pfam" id="PF00126">
    <property type="entry name" value="HTH_1"/>
    <property type="match status" value="1"/>
</dbReference>
<dbReference type="InterPro" id="IPR050950">
    <property type="entry name" value="HTH-type_LysR_regulators"/>
</dbReference>
<evidence type="ECO:0000256" key="5">
    <source>
        <dbReference type="SAM" id="Phobius"/>
    </source>
</evidence>
<keyword evidence="5" id="KW-0812">Transmembrane</keyword>
<accession>A0AAX3UCH5</accession>
<comment type="similarity">
    <text evidence="1">Belongs to the LysR transcriptional regulatory family.</text>
</comment>
<evidence type="ECO:0000259" key="6">
    <source>
        <dbReference type="PROSITE" id="PS50931"/>
    </source>
</evidence>
<dbReference type="EMBL" id="CP123735">
    <property type="protein sequence ID" value="WGO85339.1"/>
    <property type="molecule type" value="Genomic_DNA"/>
</dbReference>
<evidence type="ECO:0000313" key="10">
    <source>
        <dbReference type="Proteomes" id="UP001242513"/>
    </source>
</evidence>
<dbReference type="RefSeq" id="WP_013854980.1">
    <property type="nucleotide sequence ID" value="NZ_CP123735.1"/>
</dbReference>
<evidence type="ECO:0000256" key="2">
    <source>
        <dbReference type="ARBA" id="ARBA00023015"/>
    </source>
</evidence>
<feature type="domain" description="HTH lysR-type" evidence="6">
    <location>
        <begin position="1"/>
        <end position="60"/>
    </location>
</feature>
<dbReference type="Gene3D" id="1.10.10.10">
    <property type="entry name" value="Winged helix-like DNA-binding domain superfamily/Winged helix DNA-binding domain"/>
    <property type="match status" value="1"/>
</dbReference>
<evidence type="ECO:0000256" key="4">
    <source>
        <dbReference type="ARBA" id="ARBA00023163"/>
    </source>
</evidence>
<evidence type="ECO:0000313" key="7">
    <source>
        <dbReference type="EMBL" id="SDA57257.1"/>
    </source>
</evidence>
<dbReference type="Proteomes" id="UP001242513">
    <property type="component" value="Chromosome"/>
</dbReference>
<evidence type="ECO:0000313" key="9">
    <source>
        <dbReference type="Proteomes" id="UP000181860"/>
    </source>
</evidence>
<protein>
    <submittedName>
        <fullName evidence="7">DNA-binding transcriptional regulator, LysR family</fullName>
    </submittedName>
    <submittedName>
        <fullName evidence="8">LysR family transcriptional regulator</fullName>
    </submittedName>
</protein>
<reference evidence="8" key="2">
    <citation type="journal article" date="2022" name="Food Funct.">
        <title>Lactobacillus kefiranofaciens ZW18 from Kefir enhances the anti-tumor effect of anti-programmed cell death 1 (PD-1) immunotherapy by modulating the gut microbiota.</title>
        <authorList>
            <person name="Zhao J."/>
            <person name="Wang Y."/>
            <person name="Wang J."/>
            <person name="Lv M."/>
            <person name="Zhou C."/>
            <person name="Jia L."/>
            <person name="Geng W."/>
        </authorList>
    </citation>
    <scope>NUCLEOTIDE SEQUENCE</scope>
    <source>
        <strain evidence="8">ZW18</strain>
    </source>
</reference>
<dbReference type="GO" id="GO:0005829">
    <property type="term" value="C:cytosol"/>
    <property type="evidence" value="ECO:0007669"/>
    <property type="project" value="TreeGrafter"/>
</dbReference>
<dbReference type="InterPro" id="IPR036390">
    <property type="entry name" value="WH_DNA-bd_sf"/>
</dbReference>
<proteinExistence type="inferred from homology"/>
<dbReference type="InterPro" id="IPR036388">
    <property type="entry name" value="WH-like_DNA-bd_sf"/>
</dbReference>
<reference evidence="8" key="3">
    <citation type="submission" date="2023-04" db="EMBL/GenBank/DDBJ databases">
        <authorList>
            <person name="Wang Y."/>
        </authorList>
    </citation>
    <scope>NUCLEOTIDE SEQUENCE</scope>
    <source>
        <strain evidence="8">ZW18</strain>
    </source>
</reference>
<sequence>MMENKLIYKILTAVSTNNTISNVANGLYLSQPYVSQIISKTEKKYETKLVNRNEKPISLTAAGIKLLQDLDDEIKLHEKTKRDLSFFASKNGRVICVAITPIWISNLTAKVIHDLQAMFPEVQFQIERFFTAENAPALLQSNKIDIFWGAFLHQDQITSQYLYRSKAYVIIPFNHPLYDQSQKYLAYTPELFAKLNKSNYVALTDNSLYQTIVDHVFEDDGLKVKKIIRTNDFIGAGLLAIEGMGITITLGDILLYLGNKHNYNLMELPESLINLDVGISINATSPDLVKKVAEKLQLIIQKSVG</sequence>
<dbReference type="CDD" id="cd05466">
    <property type="entry name" value="PBP2_LTTR_substrate"/>
    <property type="match status" value="1"/>
</dbReference>
<dbReference type="AlphaFoldDB" id="A0AAX3UCH5"/>
<keyword evidence="2" id="KW-0805">Transcription regulation</keyword>
<dbReference type="PANTHER" id="PTHR30419">
    <property type="entry name" value="HTH-TYPE TRANSCRIPTIONAL REGULATOR YBHD"/>
    <property type="match status" value="1"/>
</dbReference>
<dbReference type="Pfam" id="PF03466">
    <property type="entry name" value="LysR_substrate"/>
    <property type="match status" value="1"/>
</dbReference>
<dbReference type="Gene3D" id="3.40.190.290">
    <property type="match status" value="1"/>
</dbReference>
<keyword evidence="4" id="KW-0804">Transcription</keyword>
<name>A0AAX3UCH5_9LACO</name>
<dbReference type="PROSITE" id="PS50931">
    <property type="entry name" value="HTH_LYSR"/>
    <property type="match status" value="1"/>
</dbReference>
<dbReference type="GO" id="GO:0003700">
    <property type="term" value="F:DNA-binding transcription factor activity"/>
    <property type="evidence" value="ECO:0007669"/>
    <property type="project" value="InterPro"/>
</dbReference>
<dbReference type="InterPro" id="IPR000847">
    <property type="entry name" value="LysR_HTH_N"/>
</dbReference>
<gene>
    <name evidence="8" type="ORF">QEJ78_08140</name>
    <name evidence="7" type="ORF">SAMN02983011_01420</name>
</gene>
<keyword evidence="5" id="KW-0472">Membrane</keyword>
<dbReference type="GO" id="GO:0003677">
    <property type="term" value="F:DNA binding"/>
    <property type="evidence" value="ECO:0007669"/>
    <property type="project" value="UniProtKB-KW"/>
</dbReference>